<feature type="transmembrane region" description="Helical" evidence="10">
    <location>
        <begin position="106"/>
        <end position="124"/>
    </location>
</feature>
<keyword evidence="3 10" id="KW-0813">Transport</keyword>
<dbReference type="Gene3D" id="1.20.1280.290">
    <property type="match status" value="2"/>
</dbReference>
<dbReference type="GO" id="GO:0005886">
    <property type="term" value="C:plasma membrane"/>
    <property type="evidence" value="ECO:0007669"/>
    <property type="project" value="UniProtKB-SubCell"/>
</dbReference>
<dbReference type="Pfam" id="PF03083">
    <property type="entry name" value="MtN3_slv"/>
    <property type="match status" value="2"/>
</dbReference>
<reference evidence="11" key="1">
    <citation type="submission" date="2023-10" db="EMBL/GenBank/DDBJ databases">
        <title>Chromosome-level genome of the transformable northern wattle, Acacia crassicarpa.</title>
        <authorList>
            <person name="Massaro I."/>
            <person name="Sinha N.R."/>
            <person name="Poethig S."/>
            <person name="Leichty A.R."/>
        </authorList>
    </citation>
    <scope>NUCLEOTIDE SEQUENCE</scope>
    <source>
        <strain evidence="11">Acra3RX</strain>
        <tissue evidence="11">Leaf</tissue>
    </source>
</reference>
<dbReference type="GO" id="GO:0051119">
    <property type="term" value="F:sugar transmembrane transporter activity"/>
    <property type="evidence" value="ECO:0007669"/>
    <property type="project" value="InterPro"/>
</dbReference>
<evidence type="ECO:0000313" key="11">
    <source>
        <dbReference type="EMBL" id="KAK4285447.1"/>
    </source>
</evidence>
<dbReference type="InterPro" id="IPR047664">
    <property type="entry name" value="SWEET"/>
</dbReference>
<keyword evidence="9 10" id="KW-0472">Membrane</keyword>
<organism evidence="11 12">
    <name type="scientific">Acacia crassicarpa</name>
    <name type="common">northern wattle</name>
    <dbReference type="NCBI Taxonomy" id="499986"/>
    <lineage>
        <taxon>Eukaryota</taxon>
        <taxon>Viridiplantae</taxon>
        <taxon>Streptophyta</taxon>
        <taxon>Embryophyta</taxon>
        <taxon>Tracheophyta</taxon>
        <taxon>Spermatophyta</taxon>
        <taxon>Magnoliopsida</taxon>
        <taxon>eudicotyledons</taxon>
        <taxon>Gunneridae</taxon>
        <taxon>Pentapetalae</taxon>
        <taxon>rosids</taxon>
        <taxon>fabids</taxon>
        <taxon>Fabales</taxon>
        <taxon>Fabaceae</taxon>
        <taxon>Caesalpinioideae</taxon>
        <taxon>mimosoid clade</taxon>
        <taxon>Acacieae</taxon>
        <taxon>Acacia</taxon>
    </lineage>
</organism>
<dbReference type="FunFam" id="1.20.1280.290:FF:000001">
    <property type="entry name" value="Bidirectional sugar transporter SWEET"/>
    <property type="match status" value="1"/>
</dbReference>
<evidence type="ECO:0000256" key="9">
    <source>
        <dbReference type="ARBA" id="ARBA00023136"/>
    </source>
</evidence>
<evidence type="ECO:0000256" key="7">
    <source>
        <dbReference type="ARBA" id="ARBA00022737"/>
    </source>
</evidence>
<dbReference type="PANTHER" id="PTHR10791">
    <property type="entry name" value="RAG1-ACTIVATING PROTEIN 1"/>
    <property type="match status" value="1"/>
</dbReference>
<evidence type="ECO:0000256" key="4">
    <source>
        <dbReference type="ARBA" id="ARBA00022475"/>
    </source>
</evidence>
<keyword evidence="6 10" id="KW-0812">Transmembrane</keyword>
<feature type="transmembrane region" description="Helical" evidence="10">
    <location>
        <begin position="71"/>
        <end position="94"/>
    </location>
</feature>
<dbReference type="AlphaFoldDB" id="A0AAE1N9T6"/>
<gene>
    <name evidence="11" type="ORF">QN277_002142</name>
</gene>
<evidence type="ECO:0000256" key="3">
    <source>
        <dbReference type="ARBA" id="ARBA00022448"/>
    </source>
</evidence>
<keyword evidence="8 10" id="KW-1133">Transmembrane helix</keyword>
<evidence type="ECO:0000256" key="8">
    <source>
        <dbReference type="ARBA" id="ARBA00022989"/>
    </source>
</evidence>
<comment type="function">
    <text evidence="10">Mediates both low-affinity uptake and efflux of sugar across the membrane.</text>
</comment>
<dbReference type="Proteomes" id="UP001293593">
    <property type="component" value="Unassembled WGS sequence"/>
</dbReference>
<comment type="caution">
    <text evidence="11">The sequence shown here is derived from an EMBL/GenBank/DDBJ whole genome shotgun (WGS) entry which is preliminary data.</text>
</comment>
<dbReference type="PANTHER" id="PTHR10791:SF222">
    <property type="entry name" value="BIDIRECTIONAL SUGAR TRANSPORTER SWEET15"/>
    <property type="match status" value="1"/>
</dbReference>
<comment type="subcellular location">
    <subcellularLocation>
        <location evidence="1 10">Cell membrane</location>
        <topology evidence="1 10">Multi-pass membrane protein</topology>
    </subcellularLocation>
</comment>
<evidence type="ECO:0000313" key="12">
    <source>
        <dbReference type="Proteomes" id="UP001293593"/>
    </source>
</evidence>
<feature type="transmembrane region" description="Helical" evidence="10">
    <location>
        <begin position="12"/>
        <end position="36"/>
    </location>
</feature>
<keyword evidence="5 10" id="KW-0762">Sugar transport</keyword>
<evidence type="ECO:0000256" key="6">
    <source>
        <dbReference type="ARBA" id="ARBA00022692"/>
    </source>
</evidence>
<dbReference type="FunFam" id="1.20.1280.290:FF:000003">
    <property type="entry name" value="Bidirectional sugar transporter SWEET"/>
    <property type="match status" value="1"/>
</dbReference>
<sequence length="281" mass="30913">MAIISSKNTLALTFGILGNLISLLVFLAPLPTFYRIYKNKSTEGFQSIPYLVALFSCMLWLYYAFLKTDAVALITINSFGCVIEILYILLFVTFASSDARRLTIKLIGALNVGSFVLIMSVTKFAVHDAALRVHVLGWICVSISVTVFAAPLSIVAQVIRTKSVEYMPFTLSFFLTLSAVMWFAYGLFLRDICVAVPNVVGFVLGVIQMVVYGMYRDNGKKRKEGEREGGVEAIMKEVVVVGVSQRGSSEVFPDPMGILVADEVNNVKNNVADELKDSCPV</sequence>
<keyword evidence="4" id="KW-1003">Cell membrane</keyword>
<keyword evidence="7" id="KW-0677">Repeat</keyword>
<accession>A0AAE1N9T6</accession>
<proteinExistence type="inferred from homology"/>
<dbReference type="InterPro" id="IPR004316">
    <property type="entry name" value="SWEET_rpt"/>
</dbReference>
<feature type="transmembrane region" description="Helical" evidence="10">
    <location>
        <begin position="136"/>
        <end position="159"/>
    </location>
</feature>
<keyword evidence="12" id="KW-1185">Reference proteome</keyword>
<feature type="transmembrane region" description="Helical" evidence="10">
    <location>
        <begin position="166"/>
        <end position="188"/>
    </location>
</feature>
<evidence type="ECO:0000256" key="1">
    <source>
        <dbReference type="ARBA" id="ARBA00004651"/>
    </source>
</evidence>
<evidence type="ECO:0000256" key="10">
    <source>
        <dbReference type="RuleBase" id="RU910715"/>
    </source>
</evidence>
<feature type="transmembrane region" description="Helical" evidence="10">
    <location>
        <begin position="194"/>
        <end position="215"/>
    </location>
</feature>
<evidence type="ECO:0000256" key="2">
    <source>
        <dbReference type="ARBA" id="ARBA00007809"/>
    </source>
</evidence>
<feature type="transmembrane region" description="Helical" evidence="10">
    <location>
        <begin position="48"/>
        <end position="65"/>
    </location>
</feature>
<name>A0AAE1N9T6_9FABA</name>
<dbReference type="EMBL" id="JAWXYG010000001">
    <property type="protein sequence ID" value="KAK4285447.1"/>
    <property type="molecule type" value="Genomic_DNA"/>
</dbReference>
<evidence type="ECO:0000256" key="5">
    <source>
        <dbReference type="ARBA" id="ARBA00022597"/>
    </source>
</evidence>
<protein>
    <recommendedName>
        <fullName evidence="10">Bidirectional sugar transporter SWEET</fullName>
    </recommendedName>
</protein>
<comment type="similarity">
    <text evidence="2 10">Belongs to the SWEET sugar transporter family.</text>
</comment>
<dbReference type="GO" id="GO:0008515">
    <property type="term" value="F:sucrose transmembrane transporter activity"/>
    <property type="evidence" value="ECO:0007669"/>
    <property type="project" value="UniProtKB-ARBA"/>
</dbReference>